<dbReference type="PANTHER" id="PTHR46608:SF3">
    <property type="entry name" value="T-CELL IMMUNOGLOBULIN AND MUCIN DOMAIN-CONTAINING PROTEIN 4"/>
    <property type="match status" value="1"/>
</dbReference>
<evidence type="ECO:0000256" key="8">
    <source>
        <dbReference type="ARBA" id="ARBA00023319"/>
    </source>
</evidence>
<evidence type="ECO:0000313" key="12">
    <source>
        <dbReference type="Ensembl" id="ENSCPRP00005018902.1"/>
    </source>
</evidence>
<evidence type="ECO:0000256" key="3">
    <source>
        <dbReference type="ARBA" id="ARBA00022729"/>
    </source>
</evidence>
<keyword evidence="5" id="KW-0472">Membrane</keyword>
<organism evidence="12 13">
    <name type="scientific">Crocodylus porosus</name>
    <name type="common">Saltwater crocodile</name>
    <name type="synonym">Estuarine crocodile</name>
    <dbReference type="NCBI Taxonomy" id="8502"/>
    <lineage>
        <taxon>Eukaryota</taxon>
        <taxon>Metazoa</taxon>
        <taxon>Chordata</taxon>
        <taxon>Craniata</taxon>
        <taxon>Vertebrata</taxon>
        <taxon>Euteleostomi</taxon>
        <taxon>Archelosauria</taxon>
        <taxon>Archosauria</taxon>
        <taxon>Crocodylia</taxon>
        <taxon>Longirostres</taxon>
        <taxon>Crocodylidae</taxon>
        <taxon>Crocodylus</taxon>
    </lineage>
</organism>
<dbReference type="GeneTree" id="ENSGT00940000161609"/>
<proteinExistence type="inferred from homology"/>
<dbReference type="Pfam" id="PF07686">
    <property type="entry name" value="V-set"/>
    <property type="match status" value="1"/>
</dbReference>
<keyword evidence="4" id="KW-1133">Transmembrane helix</keyword>
<evidence type="ECO:0000256" key="4">
    <source>
        <dbReference type="ARBA" id="ARBA00022989"/>
    </source>
</evidence>
<reference evidence="12" key="1">
    <citation type="submission" date="2025-08" db="UniProtKB">
        <authorList>
            <consortium name="Ensembl"/>
        </authorList>
    </citation>
    <scope>IDENTIFICATION</scope>
</reference>
<evidence type="ECO:0000256" key="7">
    <source>
        <dbReference type="ARBA" id="ARBA00023180"/>
    </source>
</evidence>
<accession>A0A7M4FZE0</accession>
<evidence type="ECO:0000256" key="9">
    <source>
        <dbReference type="ARBA" id="ARBA00038203"/>
    </source>
</evidence>
<dbReference type="PANTHER" id="PTHR46608">
    <property type="entry name" value="T-CELL IMMUNOGLOBULIN AND MUCIN DOMAIN-CONTAINING PROTEIN 4"/>
    <property type="match status" value="1"/>
</dbReference>
<evidence type="ECO:0000256" key="5">
    <source>
        <dbReference type="ARBA" id="ARBA00023136"/>
    </source>
</evidence>
<keyword evidence="3 10" id="KW-0732">Signal</keyword>
<dbReference type="InterPro" id="IPR013106">
    <property type="entry name" value="Ig_V-set"/>
</dbReference>
<keyword evidence="13" id="KW-1185">Reference proteome</keyword>
<comment type="subcellular location">
    <subcellularLocation>
        <location evidence="1">Membrane</location>
        <topology evidence="1">Single-pass type I membrane protein</topology>
    </subcellularLocation>
</comment>
<reference evidence="12" key="2">
    <citation type="submission" date="2025-09" db="UniProtKB">
        <authorList>
            <consortium name="Ensembl"/>
        </authorList>
    </citation>
    <scope>IDENTIFICATION</scope>
</reference>
<evidence type="ECO:0000256" key="2">
    <source>
        <dbReference type="ARBA" id="ARBA00022692"/>
    </source>
</evidence>
<dbReference type="SUPFAM" id="SSF48726">
    <property type="entry name" value="Immunoglobulin"/>
    <property type="match status" value="1"/>
</dbReference>
<dbReference type="PROSITE" id="PS50835">
    <property type="entry name" value="IG_LIKE"/>
    <property type="match status" value="1"/>
</dbReference>
<dbReference type="Proteomes" id="UP000594220">
    <property type="component" value="Unplaced"/>
</dbReference>
<dbReference type="AlphaFoldDB" id="A0A7M4FZE0"/>
<feature type="domain" description="Ig-like" evidence="11">
    <location>
        <begin position="23"/>
        <end position="123"/>
    </location>
</feature>
<dbReference type="InterPro" id="IPR036179">
    <property type="entry name" value="Ig-like_dom_sf"/>
</dbReference>
<evidence type="ECO:0000256" key="1">
    <source>
        <dbReference type="ARBA" id="ARBA00004479"/>
    </source>
</evidence>
<dbReference type="Gene3D" id="2.60.40.10">
    <property type="entry name" value="Immunoglobulins"/>
    <property type="match status" value="1"/>
</dbReference>
<sequence>MWLIVSLSAGFLVSGSPVKGVVGQDVTLSCGYSVRTDSDLTTMCWGRGPCPTSQCSDLILWTNGRRVTQQQDNRYQLRGNLLRGDVSLTILKAREADAGTYCCRVEIHGWFNDQKTNVDVVIERGGHSSCLYERSAGSTSQQLITSHRFCLACSVFLKPFLFCLYSSLYSLVSFSCSGQGEVQFVLEHGIHQRENIYTIN</sequence>
<keyword evidence="6" id="KW-1015">Disulfide bond</keyword>
<keyword evidence="8" id="KW-0393">Immunoglobulin domain</keyword>
<dbReference type="GO" id="GO:0001786">
    <property type="term" value="F:phosphatidylserine binding"/>
    <property type="evidence" value="ECO:0007669"/>
    <property type="project" value="TreeGrafter"/>
</dbReference>
<dbReference type="InterPro" id="IPR013783">
    <property type="entry name" value="Ig-like_fold"/>
</dbReference>
<comment type="similarity">
    <text evidence="9">Belongs to the immunoglobulin superfamily. TIM family.</text>
</comment>
<name>A0A7M4FZE0_CROPO</name>
<feature type="chain" id="PRO_5029838932" description="Ig-like domain-containing protein" evidence="10">
    <location>
        <begin position="24"/>
        <end position="200"/>
    </location>
</feature>
<evidence type="ECO:0000313" key="13">
    <source>
        <dbReference type="Proteomes" id="UP000594220"/>
    </source>
</evidence>
<feature type="signal peptide" evidence="10">
    <location>
        <begin position="1"/>
        <end position="23"/>
    </location>
</feature>
<evidence type="ECO:0000259" key="11">
    <source>
        <dbReference type="PROSITE" id="PS50835"/>
    </source>
</evidence>
<dbReference type="GO" id="GO:0016020">
    <property type="term" value="C:membrane"/>
    <property type="evidence" value="ECO:0007669"/>
    <property type="project" value="UniProtKB-SubCell"/>
</dbReference>
<keyword evidence="7" id="KW-0325">Glycoprotein</keyword>
<dbReference type="Ensembl" id="ENSCPRT00005022133.1">
    <property type="protein sequence ID" value="ENSCPRP00005018902.1"/>
    <property type="gene ID" value="ENSCPRG00005013229.1"/>
</dbReference>
<dbReference type="GO" id="GO:0060097">
    <property type="term" value="P:cytoskeletal rearrangement involved in phagocytosis, engulfment"/>
    <property type="evidence" value="ECO:0007669"/>
    <property type="project" value="TreeGrafter"/>
</dbReference>
<dbReference type="InterPro" id="IPR007110">
    <property type="entry name" value="Ig-like_dom"/>
</dbReference>
<keyword evidence="2" id="KW-0812">Transmembrane</keyword>
<dbReference type="SMART" id="SM00409">
    <property type="entry name" value="IG"/>
    <property type="match status" value="1"/>
</dbReference>
<evidence type="ECO:0000256" key="10">
    <source>
        <dbReference type="SAM" id="SignalP"/>
    </source>
</evidence>
<dbReference type="InterPro" id="IPR003599">
    <property type="entry name" value="Ig_sub"/>
</dbReference>
<evidence type="ECO:0000256" key="6">
    <source>
        <dbReference type="ARBA" id="ARBA00023157"/>
    </source>
</evidence>
<dbReference type="FunFam" id="2.60.40.10:FF:000774">
    <property type="entry name" value="Hepatitis A virus cellular receptor 1"/>
    <property type="match status" value="1"/>
</dbReference>
<dbReference type="GO" id="GO:0043277">
    <property type="term" value="P:apoptotic cell clearance"/>
    <property type="evidence" value="ECO:0007669"/>
    <property type="project" value="TreeGrafter"/>
</dbReference>
<protein>
    <recommendedName>
        <fullName evidence="11">Ig-like domain-containing protein</fullName>
    </recommendedName>
</protein>